<feature type="transmembrane region" description="Helical" evidence="8">
    <location>
        <begin position="7"/>
        <end position="25"/>
    </location>
</feature>
<comment type="subcellular location">
    <subcellularLocation>
        <location evidence="1">Cell membrane</location>
        <topology evidence="1">Multi-pass membrane protein</topology>
    </subcellularLocation>
</comment>
<evidence type="ECO:0000313" key="10">
    <source>
        <dbReference type="EMBL" id="GGC74140.1"/>
    </source>
</evidence>
<dbReference type="PANTHER" id="PTHR43271:SF2">
    <property type="entry name" value="BLL2771 PROTEIN"/>
    <property type="match status" value="1"/>
</dbReference>
<feature type="transmembrane region" description="Helical" evidence="8">
    <location>
        <begin position="270"/>
        <end position="289"/>
    </location>
</feature>
<reference evidence="11" key="1">
    <citation type="journal article" date="2019" name="Int. J. Syst. Evol. Microbiol.">
        <title>The Global Catalogue of Microorganisms (GCM) 10K type strain sequencing project: providing services to taxonomists for standard genome sequencing and annotation.</title>
        <authorList>
            <consortium name="The Broad Institute Genomics Platform"/>
            <consortium name="The Broad Institute Genome Sequencing Center for Infectious Disease"/>
            <person name="Wu L."/>
            <person name="Ma J."/>
        </authorList>
    </citation>
    <scope>NUCLEOTIDE SEQUENCE [LARGE SCALE GENOMIC DNA]</scope>
    <source>
        <strain evidence="11">CCM 7282</strain>
    </source>
</reference>
<feature type="transmembrane region" description="Helical" evidence="8">
    <location>
        <begin position="246"/>
        <end position="263"/>
    </location>
</feature>
<evidence type="ECO:0000256" key="4">
    <source>
        <dbReference type="ARBA" id="ARBA00022475"/>
    </source>
</evidence>
<feature type="transmembrane region" description="Helical" evidence="8">
    <location>
        <begin position="129"/>
        <end position="152"/>
    </location>
</feature>
<dbReference type="InterPro" id="IPR036259">
    <property type="entry name" value="MFS_trans_sf"/>
</dbReference>
<feature type="domain" description="Major facilitator superfamily (MFS) profile" evidence="9">
    <location>
        <begin position="6"/>
        <end position="379"/>
    </location>
</feature>
<dbReference type="EMBL" id="BMCJ01000001">
    <property type="protein sequence ID" value="GGC74140.1"/>
    <property type="molecule type" value="Genomic_DNA"/>
</dbReference>
<evidence type="ECO:0000256" key="5">
    <source>
        <dbReference type="ARBA" id="ARBA00022692"/>
    </source>
</evidence>
<evidence type="ECO:0000256" key="2">
    <source>
        <dbReference type="ARBA" id="ARBA00008335"/>
    </source>
</evidence>
<feature type="transmembrane region" description="Helical" evidence="8">
    <location>
        <begin position="71"/>
        <end position="89"/>
    </location>
</feature>
<keyword evidence="4" id="KW-1003">Cell membrane</keyword>
<feature type="transmembrane region" description="Helical" evidence="8">
    <location>
        <begin position="295"/>
        <end position="318"/>
    </location>
</feature>
<evidence type="ECO:0000256" key="6">
    <source>
        <dbReference type="ARBA" id="ARBA00022989"/>
    </source>
</evidence>
<comment type="caution">
    <text evidence="10">The sequence shown here is derived from an EMBL/GenBank/DDBJ whole genome shotgun (WGS) entry which is preliminary data.</text>
</comment>
<dbReference type="Pfam" id="PF07690">
    <property type="entry name" value="MFS_1"/>
    <property type="match status" value="1"/>
</dbReference>
<evidence type="ECO:0000256" key="8">
    <source>
        <dbReference type="SAM" id="Phobius"/>
    </source>
</evidence>
<keyword evidence="6 8" id="KW-1133">Transmembrane helix</keyword>
<feature type="transmembrane region" description="Helical" evidence="8">
    <location>
        <begin position="158"/>
        <end position="180"/>
    </location>
</feature>
<dbReference type="InterPro" id="IPR011701">
    <property type="entry name" value="MFS"/>
</dbReference>
<dbReference type="Gene3D" id="1.20.1250.20">
    <property type="entry name" value="MFS general substrate transporter like domains"/>
    <property type="match status" value="1"/>
</dbReference>
<keyword evidence="11" id="KW-1185">Reference proteome</keyword>
<feature type="transmembrane region" description="Helical" evidence="8">
    <location>
        <begin position="45"/>
        <end position="64"/>
    </location>
</feature>
<sequence>MKQTFQAMVLIVSGIFIASNLYTMLPLHPALAEHFAATPALTSLTSTLFIIFYACGLLCFGVLADLYSNARILKSGMFAVTFVTALIALTDSLGILLVLRAVQGFFAASFAPPAFSYTFKRFSGSHQAFVIAMINTGFLFAGIFGQLVSGFFGSSYGYPMVFVVFGISYLCCALFMVAALRPADAVDRKYASISLTTILSFFKQSSLRKLYLISFFLLFTIMLFYSSFEWYMEERSEQLPLTLQQFRMLSLIGVLPAFFVSRMQKHLHPAILLCLFLSLMMGAFIPAMVSLSTATLIWASVMMIASTSVTIPMVIVLIGTSTVTNRGSALSIYSFVLLSGASVGSFLAPFLPLESAVYVIAVLFACFTLVSYQIYSKQEKTLPAK</sequence>
<dbReference type="Proteomes" id="UP000619534">
    <property type="component" value="Unassembled WGS sequence"/>
</dbReference>
<evidence type="ECO:0000313" key="11">
    <source>
        <dbReference type="Proteomes" id="UP000619534"/>
    </source>
</evidence>
<dbReference type="SUPFAM" id="SSF103473">
    <property type="entry name" value="MFS general substrate transporter"/>
    <property type="match status" value="1"/>
</dbReference>
<gene>
    <name evidence="10" type="ORF">GCM10007216_00980</name>
</gene>
<feature type="transmembrane region" description="Helical" evidence="8">
    <location>
        <begin position="210"/>
        <end position="226"/>
    </location>
</feature>
<accession>A0ABQ1NLV8</accession>
<dbReference type="RefSeq" id="WP_062444277.1">
    <property type="nucleotide sequence ID" value="NZ_BMCJ01000001.1"/>
</dbReference>
<evidence type="ECO:0000256" key="3">
    <source>
        <dbReference type="ARBA" id="ARBA00022448"/>
    </source>
</evidence>
<keyword evidence="5 8" id="KW-0812">Transmembrane</keyword>
<dbReference type="PROSITE" id="PS50850">
    <property type="entry name" value="MFS"/>
    <property type="match status" value="1"/>
</dbReference>
<protein>
    <recommendedName>
        <fullName evidence="9">Major facilitator superfamily (MFS) profile domain-containing protein</fullName>
    </recommendedName>
</protein>
<proteinExistence type="inferred from homology"/>
<evidence type="ECO:0000256" key="7">
    <source>
        <dbReference type="ARBA" id="ARBA00023136"/>
    </source>
</evidence>
<keyword evidence="3" id="KW-0813">Transport</keyword>
<evidence type="ECO:0000256" key="1">
    <source>
        <dbReference type="ARBA" id="ARBA00004651"/>
    </source>
</evidence>
<comment type="similarity">
    <text evidence="2">Belongs to the major facilitator superfamily.</text>
</comment>
<feature type="transmembrane region" description="Helical" evidence="8">
    <location>
        <begin position="330"/>
        <end position="350"/>
    </location>
</feature>
<evidence type="ECO:0000259" key="9">
    <source>
        <dbReference type="PROSITE" id="PS50850"/>
    </source>
</evidence>
<organism evidence="10 11">
    <name type="scientific">Thalassobacillus devorans</name>
    <dbReference type="NCBI Taxonomy" id="279813"/>
    <lineage>
        <taxon>Bacteria</taxon>
        <taxon>Bacillati</taxon>
        <taxon>Bacillota</taxon>
        <taxon>Bacilli</taxon>
        <taxon>Bacillales</taxon>
        <taxon>Bacillaceae</taxon>
        <taxon>Thalassobacillus</taxon>
    </lineage>
</organism>
<keyword evidence="7 8" id="KW-0472">Membrane</keyword>
<name>A0ABQ1NLV8_9BACI</name>
<feature type="transmembrane region" description="Helical" evidence="8">
    <location>
        <begin position="356"/>
        <end position="375"/>
    </location>
</feature>
<dbReference type="PANTHER" id="PTHR43271">
    <property type="entry name" value="BLL2771 PROTEIN"/>
    <property type="match status" value="1"/>
</dbReference>
<dbReference type="InterPro" id="IPR020846">
    <property type="entry name" value="MFS_dom"/>
</dbReference>
<feature type="transmembrane region" description="Helical" evidence="8">
    <location>
        <begin position="95"/>
        <end position="117"/>
    </location>
</feature>